<dbReference type="AlphaFoldDB" id="A0ABD3URT8"/>
<evidence type="ECO:0000256" key="1">
    <source>
        <dbReference type="SAM" id="MobiDB-lite"/>
    </source>
</evidence>
<keyword evidence="3" id="KW-0732">Signal</keyword>
<evidence type="ECO:0000256" key="3">
    <source>
        <dbReference type="SAM" id="SignalP"/>
    </source>
</evidence>
<feature type="compositionally biased region" description="Polar residues" evidence="1">
    <location>
        <begin position="147"/>
        <end position="156"/>
    </location>
</feature>
<feature type="signal peptide" evidence="3">
    <location>
        <begin position="1"/>
        <end position="19"/>
    </location>
</feature>
<evidence type="ECO:0000256" key="2">
    <source>
        <dbReference type="SAM" id="Phobius"/>
    </source>
</evidence>
<accession>A0ABD3URT8</accession>
<feature type="compositionally biased region" description="Pro residues" evidence="1">
    <location>
        <begin position="159"/>
        <end position="170"/>
    </location>
</feature>
<name>A0ABD3URT8_SINWO</name>
<comment type="caution">
    <text evidence="4">The sequence shown here is derived from an EMBL/GenBank/DDBJ whole genome shotgun (WGS) entry which is preliminary data.</text>
</comment>
<evidence type="ECO:0008006" key="6">
    <source>
        <dbReference type="Google" id="ProtNLM"/>
    </source>
</evidence>
<dbReference type="EMBL" id="JBJQND010000015">
    <property type="protein sequence ID" value="KAL3852204.1"/>
    <property type="molecule type" value="Genomic_DNA"/>
</dbReference>
<gene>
    <name evidence="4" type="ORF">ACJMK2_015877</name>
</gene>
<sequence>MFYFIIACTLLLEAIPVETGEYCPYGYYTSVYGYSYYYSTYCDYGCCGDKYSSYSNVCCTQNLAGVIAGAVIGSLVGLAIIIGLIVFCCVSANNAKRRTGTVIQSTNPTTQAFVVSSNTVTQVPSTNPYGPVGYGYPGFGPPPAYSSFNNVPQGGTNPAYPPPPPPAANY</sequence>
<keyword evidence="2" id="KW-0472">Membrane</keyword>
<dbReference type="EMBL" id="JBJQND010000015">
    <property type="protein sequence ID" value="KAL3852205.1"/>
    <property type="molecule type" value="Genomic_DNA"/>
</dbReference>
<dbReference type="Proteomes" id="UP001634394">
    <property type="component" value="Unassembled WGS sequence"/>
</dbReference>
<evidence type="ECO:0000313" key="4">
    <source>
        <dbReference type="EMBL" id="KAL3852204.1"/>
    </source>
</evidence>
<protein>
    <recommendedName>
        <fullName evidence="6">Cysteine and tyrosine-rich protein 1</fullName>
    </recommendedName>
</protein>
<reference evidence="4 5" key="1">
    <citation type="submission" date="2024-11" db="EMBL/GenBank/DDBJ databases">
        <title>Chromosome-level genome assembly of the freshwater bivalve Anodonta woodiana.</title>
        <authorList>
            <person name="Chen X."/>
        </authorList>
    </citation>
    <scope>NUCLEOTIDE SEQUENCE [LARGE SCALE GENOMIC DNA]</scope>
    <source>
        <strain evidence="4">MN2024</strain>
        <tissue evidence="4">Gills</tissue>
    </source>
</reference>
<feature type="transmembrane region" description="Helical" evidence="2">
    <location>
        <begin position="63"/>
        <end position="90"/>
    </location>
</feature>
<feature type="region of interest" description="Disordered" evidence="1">
    <location>
        <begin position="147"/>
        <end position="170"/>
    </location>
</feature>
<evidence type="ECO:0000313" key="5">
    <source>
        <dbReference type="Proteomes" id="UP001634394"/>
    </source>
</evidence>
<organism evidence="4 5">
    <name type="scientific">Sinanodonta woodiana</name>
    <name type="common">Chinese pond mussel</name>
    <name type="synonym">Anodonta woodiana</name>
    <dbReference type="NCBI Taxonomy" id="1069815"/>
    <lineage>
        <taxon>Eukaryota</taxon>
        <taxon>Metazoa</taxon>
        <taxon>Spiralia</taxon>
        <taxon>Lophotrochozoa</taxon>
        <taxon>Mollusca</taxon>
        <taxon>Bivalvia</taxon>
        <taxon>Autobranchia</taxon>
        <taxon>Heteroconchia</taxon>
        <taxon>Palaeoheterodonta</taxon>
        <taxon>Unionida</taxon>
        <taxon>Unionoidea</taxon>
        <taxon>Unionidae</taxon>
        <taxon>Unioninae</taxon>
        <taxon>Sinanodonta</taxon>
    </lineage>
</organism>
<keyword evidence="2" id="KW-0812">Transmembrane</keyword>
<keyword evidence="2" id="KW-1133">Transmembrane helix</keyword>
<keyword evidence="5" id="KW-1185">Reference proteome</keyword>
<feature type="chain" id="PRO_5044725060" description="Cysteine and tyrosine-rich protein 1" evidence="3">
    <location>
        <begin position="20"/>
        <end position="170"/>
    </location>
</feature>
<proteinExistence type="predicted"/>